<dbReference type="SUPFAM" id="SSF52540">
    <property type="entry name" value="P-loop containing nucleoside triphosphate hydrolases"/>
    <property type="match status" value="1"/>
</dbReference>
<organism evidence="10 11">
    <name type="scientific">Bosea massiliensis</name>
    <dbReference type="NCBI Taxonomy" id="151419"/>
    <lineage>
        <taxon>Bacteria</taxon>
        <taxon>Pseudomonadati</taxon>
        <taxon>Pseudomonadota</taxon>
        <taxon>Alphaproteobacteria</taxon>
        <taxon>Hyphomicrobiales</taxon>
        <taxon>Boseaceae</taxon>
        <taxon>Bosea</taxon>
    </lineage>
</organism>
<dbReference type="InterPro" id="IPR050086">
    <property type="entry name" value="MetN_ABC_transporter-like"/>
</dbReference>
<evidence type="ECO:0000313" key="10">
    <source>
        <dbReference type="EMBL" id="MFC5507228.1"/>
    </source>
</evidence>
<evidence type="ECO:0000256" key="5">
    <source>
        <dbReference type="ARBA" id="ARBA00022840"/>
    </source>
</evidence>
<dbReference type="RefSeq" id="WP_197426723.1">
    <property type="nucleotide sequence ID" value="NZ_JBHSLU010000063.1"/>
</dbReference>
<dbReference type="PANTHER" id="PTHR43166">
    <property type="entry name" value="AMINO ACID IMPORT ATP-BINDING PROTEIN"/>
    <property type="match status" value="1"/>
</dbReference>
<keyword evidence="6" id="KW-1278">Translocase</keyword>
<feature type="domain" description="ABC transporter" evidence="9">
    <location>
        <begin position="20"/>
        <end position="264"/>
    </location>
</feature>
<sequence>MTTPSPALGPMVTGAGVPVIAIDGLRKSFGPRTIIERLDLSVPAGESLALIGANGTGKSTLLRMIVRLAEADQGRLSVLGETVGDLRGSALKRFRARVGVVFQKHNLVARLSALSNVVHGVQARRSGPRSWAQSLAPAAVRDEAMACLEAVGLADKALQRADSLSGGQSQRVAIARMLMQRPELVLADEPDASLDPRAGREIMELLFRLTRDKGLTLVFVSHHMAHALRFSDRIVGLGGGTIALDRRAGHCTEAELAAFFEEPGGDTAPQEEPVRAPAPVFA</sequence>
<keyword evidence="7" id="KW-0472">Membrane</keyword>
<keyword evidence="11" id="KW-1185">Reference proteome</keyword>
<evidence type="ECO:0000313" key="11">
    <source>
        <dbReference type="Proteomes" id="UP001596060"/>
    </source>
</evidence>
<keyword evidence="5 10" id="KW-0067">ATP-binding</keyword>
<dbReference type="EMBL" id="JBHSLU010000063">
    <property type="protein sequence ID" value="MFC5507228.1"/>
    <property type="molecule type" value="Genomic_DNA"/>
</dbReference>
<comment type="similarity">
    <text evidence="1">Belongs to the ABC transporter superfamily.</text>
</comment>
<dbReference type="InterPro" id="IPR003593">
    <property type="entry name" value="AAA+_ATPase"/>
</dbReference>
<keyword evidence="4" id="KW-0547">Nucleotide-binding</keyword>
<evidence type="ECO:0000259" key="9">
    <source>
        <dbReference type="PROSITE" id="PS50893"/>
    </source>
</evidence>
<dbReference type="InterPro" id="IPR003439">
    <property type="entry name" value="ABC_transporter-like_ATP-bd"/>
</dbReference>
<comment type="caution">
    <text evidence="10">The sequence shown here is derived from an EMBL/GenBank/DDBJ whole genome shotgun (WGS) entry which is preliminary data.</text>
</comment>
<dbReference type="Gene3D" id="3.40.50.300">
    <property type="entry name" value="P-loop containing nucleotide triphosphate hydrolases"/>
    <property type="match status" value="1"/>
</dbReference>
<dbReference type="Proteomes" id="UP001596060">
    <property type="component" value="Unassembled WGS sequence"/>
</dbReference>
<keyword evidence="2" id="KW-0813">Transport</keyword>
<dbReference type="Pfam" id="PF00005">
    <property type="entry name" value="ABC_tran"/>
    <property type="match status" value="1"/>
</dbReference>
<dbReference type="InterPro" id="IPR027417">
    <property type="entry name" value="P-loop_NTPase"/>
</dbReference>
<protein>
    <submittedName>
        <fullName evidence="10">Phosphonate ABC transporter ATP-binding protein</fullName>
    </submittedName>
</protein>
<dbReference type="PROSITE" id="PS50893">
    <property type="entry name" value="ABC_TRANSPORTER_2"/>
    <property type="match status" value="1"/>
</dbReference>
<dbReference type="SMART" id="SM00382">
    <property type="entry name" value="AAA"/>
    <property type="match status" value="1"/>
</dbReference>
<dbReference type="GO" id="GO:0005524">
    <property type="term" value="F:ATP binding"/>
    <property type="evidence" value="ECO:0007669"/>
    <property type="project" value="UniProtKB-KW"/>
</dbReference>
<dbReference type="InterPro" id="IPR017871">
    <property type="entry name" value="ABC_transporter-like_CS"/>
</dbReference>
<dbReference type="PROSITE" id="PS00211">
    <property type="entry name" value="ABC_TRANSPORTER_1"/>
    <property type="match status" value="1"/>
</dbReference>
<proteinExistence type="inferred from homology"/>
<keyword evidence="3" id="KW-1003">Cell membrane</keyword>
<evidence type="ECO:0000256" key="2">
    <source>
        <dbReference type="ARBA" id="ARBA00022448"/>
    </source>
</evidence>
<evidence type="ECO:0000256" key="4">
    <source>
        <dbReference type="ARBA" id="ARBA00022741"/>
    </source>
</evidence>
<evidence type="ECO:0000256" key="7">
    <source>
        <dbReference type="ARBA" id="ARBA00023136"/>
    </source>
</evidence>
<dbReference type="PANTHER" id="PTHR43166:SF6">
    <property type="entry name" value="PHOSPHONATES IMPORT ATP-BINDING PROTEIN PHNC"/>
    <property type="match status" value="1"/>
</dbReference>
<evidence type="ECO:0000256" key="3">
    <source>
        <dbReference type="ARBA" id="ARBA00022475"/>
    </source>
</evidence>
<evidence type="ECO:0000256" key="1">
    <source>
        <dbReference type="ARBA" id="ARBA00005417"/>
    </source>
</evidence>
<gene>
    <name evidence="10" type="ORF">ACFPN9_18470</name>
</gene>
<reference evidence="11" key="1">
    <citation type="journal article" date="2019" name="Int. J. Syst. Evol. Microbiol.">
        <title>The Global Catalogue of Microorganisms (GCM) 10K type strain sequencing project: providing services to taxonomists for standard genome sequencing and annotation.</title>
        <authorList>
            <consortium name="The Broad Institute Genomics Platform"/>
            <consortium name="The Broad Institute Genome Sequencing Center for Infectious Disease"/>
            <person name="Wu L."/>
            <person name="Ma J."/>
        </authorList>
    </citation>
    <scope>NUCLEOTIDE SEQUENCE [LARGE SCALE GENOMIC DNA]</scope>
    <source>
        <strain evidence="11">CCUG 43117</strain>
    </source>
</reference>
<evidence type="ECO:0000256" key="6">
    <source>
        <dbReference type="ARBA" id="ARBA00022967"/>
    </source>
</evidence>
<name>A0ABW0P4C2_9HYPH</name>
<accession>A0ABW0P4C2</accession>
<feature type="region of interest" description="Disordered" evidence="8">
    <location>
        <begin position="262"/>
        <end position="282"/>
    </location>
</feature>
<evidence type="ECO:0000256" key="8">
    <source>
        <dbReference type="SAM" id="MobiDB-lite"/>
    </source>
</evidence>